<dbReference type="PANTHER" id="PTHR35848:SF9">
    <property type="entry name" value="SLL1358 PROTEIN"/>
    <property type="match status" value="1"/>
</dbReference>
<dbReference type="RefSeq" id="WP_140194222.1">
    <property type="nucleotide sequence ID" value="NZ_CP065915.1"/>
</dbReference>
<name>A0A5C5GFL4_9RHOB</name>
<dbReference type="PANTHER" id="PTHR35848">
    <property type="entry name" value="OXALATE-BINDING PROTEIN"/>
    <property type="match status" value="1"/>
</dbReference>
<evidence type="ECO:0000313" key="4">
    <source>
        <dbReference type="Proteomes" id="UP000314011"/>
    </source>
</evidence>
<protein>
    <submittedName>
        <fullName evidence="3">Cupin domain-containing protein</fullName>
    </submittedName>
</protein>
<accession>A0A5C5GFL4</accession>
<keyword evidence="4" id="KW-1185">Reference proteome</keyword>
<dbReference type="GO" id="GO:0046872">
    <property type="term" value="F:metal ion binding"/>
    <property type="evidence" value="ECO:0007669"/>
    <property type="project" value="UniProtKB-KW"/>
</dbReference>
<organism evidence="3 4">
    <name type="scientific">Pelagovum pacificum</name>
    <dbReference type="NCBI Taxonomy" id="2588711"/>
    <lineage>
        <taxon>Bacteria</taxon>
        <taxon>Pseudomonadati</taxon>
        <taxon>Pseudomonadota</taxon>
        <taxon>Alphaproteobacteria</taxon>
        <taxon>Rhodobacterales</taxon>
        <taxon>Paracoccaceae</taxon>
        <taxon>Pelagovum</taxon>
    </lineage>
</organism>
<dbReference type="Pfam" id="PF07883">
    <property type="entry name" value="Cupin_2"/>
    <property type="match status" value="1"/>
</dbReference>
<sequence>MIIRKNSVALTPGVSNYPEPYNQGRGNLSYRHLTEGHLSQYGVALETLHPGGQSSQMHWESHEDEFLYMLEGNLTVVENGDETIIGPGDSCCWPAGVEVAHTLKNHTDRDAVYLIMGTRDPENICHYPGLDLLATPEGYTHLDGTPWPKFTPPGGESA</sequence>
<dbReference type="InterPro" id="IPR051610">
    <property type="entry name" value="GPI/OXD"/>
</dbReference>
<feature type="domain" description="Cupin type-2" evidence="2">
    <location>
        <begin position="45"/>
        <end position="115"/>
    </location>
</feature>
<dbReference type="InterPro" id="IPR013096">
    <property type="entry name" value="Cupin_2"/>
</dbReference>
<evidence type="ECO:0000256" key="1">
    <source>
        <dbReference type="ARBA" id="ARBA00022723"/>
    </source>
</evidence>
<dbReference type="InterPro" id="IPR014710">
    <property type="entry name" value="RmlC-like_jellyroll"/>
</dbReference>
<reference evidence="3 4" key="1">
    <citation type="submission" date="2019-06" db="EMBL/GenBank/DDBJ databases">
        <title>Genome of new Rhodobacteraceae sp. SM1903.</title>
        <authorList>
            <person name="Ren X."/>
        </authorList>
    </citation>
    <scope>NUCLEOTIDE SEQUENCE [LARGE SCALE GENOMIC DNA]</scope>
    <source>
        <strain evidence="3 4">SM1903</strain>
    </source>
</reference>
<dbReference type="Gene3D" id="2.60.120.10">
    <property type="entry name" value="Jelly Rolls"/>
    <property type="match status" value="1"/>
</dbReference>
<dbReference type="EMBL" id="VFFF01000001">
    <property type="protein sequence ID" value="TNY33535.1"/>
    <property type="molecule type" value="Genomic_DNA"/>
</dbReference>
<dbReference type="CDD" id="cd02224">
    <property type="entry name" value="cupin_SPO2919-like"/>
    <property type="match status" value="1"/>
</dbReference>
<dbReference type="SUPFAM" id="SSF51182">
    <property type="entry name" value="RmlC-like cupins"/>
    <property type="match status" value="1"/>
</dbReference>
<comment type="caution">
    <text evidence="3">The sequence shown here is derived from an EMBL/GenBank/DDBJ whole genome shotgun (WGS) entry which is preliminary data.</text>
</comment>
<dbReference type="AlphaFoldDB" id="A0A5C5GFL4"/>
<dbReference type="InterPro" id="IPR011051">
    <property type="entry name" value="RmlC_Cupin_sf"/>
</dbReference>
<evidence type="ECO:0000259" key="2">
    <source>
        <dbReference type="Pfam" id="PF07883"/>
    </source>
</evidence>
<dbReference type="Proteomes" id="UP000314011">
    <property type="component" value="Unassembled WGS sequence"/>
</dbReference>
<gene>
    <name evidence="3" type="ORF">FHY64_09745</name>
</gene>
<dbReference type="OrthoDB" id="5290459at2"/>
<evidence type="ECO:0000313" key="3">
    <source>
        <dbReference type="EMBL" id="TNY33535.1"/>
    </source>
</evidence>
<proteinExistence type="predicted"/>
<keyword evidence="1" id="KW-0479">Metal-binding</keyword>